<protein>
    <submittedName>
        <fullName evidence="1">Uncharacterized protein</fullName>
    </submittedName>
</protein>
<sequence length="125" mass="13567">MFGVNVVIVTSDSWDTIYRASVDFTLTLMADIYVASDSIFVQIDGEDGSEFIVGLADNIGLESSRADRIVVAAVAPTHSWLLQAWHDDDHAYVTATYMISSNITMIGGSQTAACYVFNMCVTVEA</sequence>
<evidence type="ECO:0000313" key="2">
    <source>
        <dbReference type="Proteomes" id="UP001229421"/>
    </source>
</evidence>
<dbReference type="Proteomes" id="UP001229421">
    <property type="component" value="Unassembled WGS sequence"/>
</dbReference>
<dbReference type="PANTHER" id="PTHR35830">
    <property type="entry name" value="OS05G0299200 PROTEIN"/>
    <property type="match status" value="1"/>
</dbReference>
<organism evidence="1 2">
    <name type="scientific">Tagetes erecta</name>
    <name type="common">African marigold</name>
    <dbReference type="NCBI Taxonomy" id="13708"/>
    <lineage>
        <taxon>Eukaryota</taxon>
        <taxon>Viridiplantae</taxon>
        <taxon>Streptophyta</taxon>
        <taxon>Embryophyta</taxon>
        <taxon>Tracheophyta</taxon>
        <taxon>Spermatophyta</taxon>
        <taxon>Magnoliopsida</taxon>
        <taxon>eudicotyledons</taxon>
        <taxon>Gunneridae</taxon>
        <taxon>Pentapetalae</taxon>
        <taxon>asterids</taxon>
        <taxon>campanulids</taxon>
        <taxon>Asterales</taxon>
        <taxon>Asteraceae</taxon>
        <taxon>Asteroideae</taxon>
        <taxon>Heliantheae alliance</taxon>
        <taxon>Tageteae</taxon>
        <taxon>Tagetes</taxon>
    </lineage>
</organism>
<accession>A0AAD8KEW5</accession>
<dbReference type="PANTHER" id="PTHR35830:SF1">
    <property type="entry name" value="OS05G0299200 PROTEIN"/>
    <property type="match status" value="1"/>
</dbReference>
<dbReference type="EMBL" id="JAUHHV010000006">
    <property type="protein sequence ID" value="KAK1421670.1"/>
    <property type="molecule type" value="Genomic_DNA"/>
</dbReference>
<reference evidence="1" key="1">
    <citation type="journal article" date="2023" name="bioRxiv">
        <title>Improved chromosome-level genome assembly for marigold (Tagetes erecta).</title>
        <authorList>
            <person name="Jiang F."/>
            <person name="Yuan L."/>
            <person name="Wang S."/>
            <person name="Wang H."/>
            <person name="Xu D."/>
            <person name="Wang A."/>
            <person name="Fan W."/>
        </authorList>
    </citation>
    <scope>NUCLEOTIDE SEQUENCE</scope>
    <source>
        <strain evidence="1">WSJ</strain>
        <tissue evidence="1">Leaf</tissue>
    </source>
</reference>
<dbReference type="AlphaFoldDB" id="A0AAD8KEW5"/>
<evidence type="ECO:0000313" key="1">
    <source>
        <dbReference type="EMBL" id="KAK1421670.1"/>
    </source>
</evidence>
<gene>
    <name evidence="1" type="ORF">QVD17_24184</name>
</gene>
<comment type="caution">
    <text evidence="1">The sequence shown here is derived from an EMBL/GenBank/DDBJ whole genome shotgun (WGS) entry which is preliminary data.</text>
</comment>
<keyword evidence="2" id="KW-1185">Reference proteome</keyword>
<proteinExistence type="predicted"/>
<name>A0AAD8KEW5_TARER</name>